<dbReference type="FunFam" id="3.65.10.10:FF:000011">
    <property type="entry name" value="3-phosphoshikimate 1-carboxyvinyltransferase"/>
    <property type="match status" value="1"/>
</dbReference>
<evidence type="ECO:0000256" key="2">
    <source>
        <dbReference type="ARBA" id="ARBA00009948"/>
    </source>
</evidence>
<feature type="binding site" evidence="8">
    <location>
        <position position="171"/>
    </location>
    <ligand>
        <name>3-phosphoshikimate</name>
        <dbReference type="ChEBI" id="CHEBI:145989"/>
    </ligand>
</feature>
<keyword evidence="11" id="KW-1185">Reference proteome</keyword>
<evidence type="ECO:0000313" key="10">
    <source>
        <dbReference type="EMBL" id="CCI51723.1"/>
    </source>
</evidence>
<comment type="subcellular location">
    <subcellularLocation>
        <location evidence="8">Cytoplasm</location>
    </subcellularLocation>
</comment>
<feature type="binding site" evidence="8">
    <location>
        <position position="125"/>
    </location>
    <ligand>
        <name>phosphoenolpyruvate</name>
        <dbReference type="ChEBI" id="CHEBI:58702"/>
    </ligand>
</feature>
<evidence type="ECO:0000256" key="6">
    <source>
        <dbReference type="ARBA" id="ARBA00023141"/>
    </source>
</evidence>
<dbReference type="Proteomes" id="UP000035720">
    <property type="component" value="Unassembled WGS sequence"/>
</dbReference>
<reference evidence="10 11" key="1">
    <citation type="journal article" date="2013" name="ISME J.">
        <title>A metabolic model for members of the genus Tetrasphaera involved in enhanced biological phosphorus removal.</title>
        <authorList>
            <person name="Kristiansen R."/>
            <person name="Nguyen H.T.T."/>
            <person name="Saunders A.M."/>
            <person name="Nielsen J.L."/>
            <person name="Wimmer R."/>
            <person name="Le V.Q."/>
            <person name="McIlroy S.J."/>
            <person name="Petrovski S."/>
            <person name="Seviour R.J."/>
            <person name="Calteau A."/>
            <person name="Nielsen K.L."/>
            <person name="Nielsen P.H."/>
        </authorList>
    </citation>
    <scope>NUCLEOTIDE SEQUENCE [LARGE SCALE GENOMIC DNA]</scope>
    <source>
        <strain evidence="10 11">Ben 74</strain>
    </source>
</reference>
<feature type="binding site" evidence="8">
    <location>
        <position position="172"/>
    </location>
    <ligand>
        <name>phosphoenolpyruvate</name>
        <dbReference type="ChEBI" id="CHEBI:58702"/>
    </ligand>
</feature>
<dbReference type="UniPathway" id="UPA00053">
    <property type="reaction ID" value="UER00089"/>
</dbReference>
<feature type="binding site" evidence="8">
    <location>
        <position position="29"/>
    </location>
    <ligand>
        <name>3-phosphoshikimate</name>
        <dbReference type="ChEBI" id="CHEBI:145989"/>
    </ligand>
</feature>
<dbReference type="InterPro" id="IPR001986">
    <property type="entry name" value="Enolpyruvate_Tfrase_dom"/>
</dbReference>
<dbReference type="GO" id="GO:0009073">
    <property type="term" value="P:aromatic amino acid family biosynthetic process"/>
    <property type="evidence" value="ECO:0007669"/>
    <property type="project" value="UniProtKB-KW"/>
</dbReference>
<dbReference type="InterPro" id="IPR036968">
    <property type="entry name" value="Enolpyruvate_Tfrase_sf"/>
</dbReference>
<dbReference type="GO" id="GO:0009423">
    <property type="term" value="P:chorismate biosynthetic process"/>
    <property type="evidence" value="ECO:0007669"/>
    <property type="project" value="UniProtKB-UniRule"/>
</dbReference>
<dbReference type="CDD" id="cd01556">
    <property type="entry name" value="EPSP_synthase"/>
    <property type="match status" value="1"/>
</dbReference>
<gene>
    <name evidence="8 10" type="primary">aroA</name>
    <name evidence="10" type="ORF">BN13_120010</name>
</gene>
<dbReference type="HAMAP" id="MF_00210">
    <property type="entry name" value="EPSP_synth"/>
    <property type="match status" value="1"/>
</dbReference>
<sequence length="429" mass="44990">MPSADPADWAAPTSTGPVDATVVLPGSKSLTNRYLVIAALAQDPSRLRRPLRSRDTELMAGALRTLGVRVDDLDGDDWLITPSAFVGGGTVDCGLAGNVMRFVPPIAGLARGPVRFDGDEHARVRPMAPILDALRALGVTIEEGASSLPFRVAGVGRVRGGDVTIDASASSQFVSGLLLAGARYDEGVTVLHDGKTLPSLPHIEMTVETLRDAGVIVDDSQVHTWRVEPGEVGALDVVVEPDLSNSAQFLAAALVTGGRIHVPGWPQWTTQGGDAMRDILDIMGADVHLDRTGLTVTGTGSINGLDIDLSGSSELTPVVAALCALADGPSIIRGVAHIRGHETDRIAALARELNGLGSDVTETEDGLRIRPRPLRGGRFHTYADHRMVMAGAVLGLAVPGVLVENPATVAKTLPTFTRLWSDMLAGSPR</sequence>
<dbReference type="GO" id="GO:0005737">
    <property type="term" value="C:cytoplasm"/>
    <property type="evidence" value="ECO:0007669"/>
    <property type="project" value="UniProtKB-SubCell"/>
</dbReference>
<feature type="binding site" evidence="8">
    <location>
        <position position="97"/>
    </location>
    <ligand>
        <name>phosphoenolpyruvate</name>
        <dbReference type="ChEBI" id="CHEBI:58702"/>
    </ligand>
</feature>
<comment type="caution">
    <text evidence="8">Lacks conserved residue(s) required for the propagation of feature annotation.</text>
</comment>
<feature type="active site" description="Proton acceptor" evidence="8">
    <location>
        <position position="314"/>
    </location>
</feature>
<feature type="binding site" evidence="8">
    <location>
        <position position="341"/>
    </location>
    <ligand>
        <name>3-phosphoshikimate</name>
        <dbReference type="ChEBI" id="CHEBI:145989"/>
    </ligand>
</feature>
<feature type="binding site" evidence="8">
    <location>
        <position position="386"/>
    </location>
    <ligand>
        <name>phosphoenolpyruvate</name>
        <dbReference type="ChEBI" id="CHEBI:58702"/>
    </ligand>
</feature>
<feature type="binding site" evidence="8">
    <location>
        <position position="28"/>
    </location>
    <ligand>
        <name>phosphoenolpyruvate</name>
        <dbReference type="ChEBI" id="CHEBI:58702"/>
    </ligand>
</feature>
<evidence type="ECO:0000256" key="7">
    <source>
        <dbReference type="ARBA" id="ARBA00044633"/>
    </source>
</evidence>
<evidence type="ECO:0000256" key="8">
    <source>
        <dbReference type="HAMAP-Rule" id="MF_00210"/>
    </source>
</evidence>
<dbReference type="AlphaFoldDB" id="A0A077MAJ6"/>
<dbReference type="GO" id="GO:0003866">
    <property type="term" value="F:3-phosphoshikimate 1-carboxyvinyltransferase activity"/>
    <property type="evidence" value="ECO:0007669"/>
    <property type="project" value="UniProtKB-UniRule"/>
</dbReference>
<evidence type="ECO:0000256" key="1">
    <source>
        <dbReference type="ARBA" id="ARBA00004811"/>
    </source>
</evidence>
<dbReference type="RefSeq" id="WP_048544376.1">
    <property type="nucleotide sequence ID" value="NZ_HF571038.1"/>
</dbReference>
<dbReference type="NCBIfam" id="TIGR01356">
    <property type="entry name" value="aroA"/>
    <property type="match status" value="1"/>
</dbReference>
<comment type="subunit">
    <text evidence="8">Monomer.</text>
</comment>
<feature type="binding site" evidence="8">
    <location>
        <position position="199"/>
    </location>
    <ligand>
        <name>3-phosphoshikimate</name>
        <dbReference type="ChEBI" id="CHEBI:145989"/>
    </ligand>
</feature>
<dbReference type="FunFam" id="3.65.10.10:FF:000010">
    <property type="entry name" value="3-phosphoshikimate 1-carboxyvinyltransferase"/>
    <property type="match status" value="1"/>
</dbReference>
<comment type="similarity">
    <text evidence="2 8">Belongs to the EPSP synthase family.</text>
</comment>
<dbReference type="EMBL" id="CAJC01000024">
    <property type="protein sequence ID" value="CCI51723.1"/>
    <property type="molecule type" value="Genomic_DNA"/>
</dbReference>
<comment type="catalytic activity">
    <reaction evidence="7">
        <text>3-phosphoshikimate + phosphoenolpyruvate = 5-O-(1-carboxyvinyl)-3-phosphoshikimate + phosphate</text>
        <dbReference type="Rhea" id="RHEA:21256"/>
        <dbReference type="ChEBI" id="CHEBI:43474"/>
        <dbReference type="ChEBI" id="CHEBI:57701"/>
        <dbReference type="ChEBI" id="CHEBI:58702"/>
        <dbReference type="ChEBI" id="CHEBI:145989"/>
        <dbReference type="EC" id="2.5.1.19"/>
    </reaction>
    <physiologicalReaction direction="left-to-right" evidence="7">
        <dbReference type="Rhea" id="RHEA:21257"/>
    </physiologicalReaction>
</comment>
<feature type="binding site" evidence="8">
    <location>
        <position position="314"/>
    </location>
    <ligand>
        <name>3-phosphoshikimate</name>
        <dbReference type="ChEBI" id="CHEBI:145989"/>
    </ligand>
</feature>
<feature type="binding site" evidence="8">
    <location>
        <position position="170"/>
    </location>
    <ligand>
        <name>3-phosphoshikimate</name>
        <dbReference type="ChEBI" id="CHEBI:145989"/>
    </ligand>
</feature>
<dbReference type="InterPro" id="IPR023193">
    <property type="entry name" value="EPSP_synthase_CS"/>
</dbReference>
<evidence type="ECO:0000256" key="4">
    <source>
        <dbReference type="ARBA" id="ARBA00022605"/>
    </source>
</evidence>
<accession>A0A077MAJ6</accession>
<dbReference type="PANTHER" id="PTHR21090">
    <property type="entry name" value="AROM/DEHYDROQUINATE SYNTHASE"/>
    <property type="match status" value="1"/>
</dbReference>
<evidence type="ECO:0000259" key="9">
    <source>
        <dbReference type="Pfam" id="PF00275"/>
    </source>
</evidence>
<name>A0A077MAJ6_9MICO</name>
<dbReference type="SUPFAM" id="SSF55205">
    <property type="entry name" value="EPT/RTPC-like"/>
    <property type="match status" value="1"/>
</dbReference>
<comment type="pathway">
    <text evidence="1 8">Metabolic intermediate biosynthesis; chorismate biosynthesis; chorismate from D-erythrose 4-phosphate and phosphoenolpyruvate: step 6/7.</text>
</comment>
<dbReference type="PANTHER" id="PTHR21090:SF5">
    <property type="entry name" value="PENTAFUNCTIONAL AROM POLYPEPTIDE"/>
    <property type="match status" value="1"/>
</dbReference>
<evidence type="ECO:0000256" key="3">
    <source>
        <dbReference type="ARBA" id="ARBA00022490"/>
    </source>
</evidence>
<dbReference type="PIRSF" id="PIRSF000505">
    <property type="entry name" value="EPSPS"/>
    <property type="match status" value="1"/>
</dbReference>
<comment type="function">
    <text evidence="8">Catalyzes the transfer of the enolpyruvyl moiety of phosphoenolpyruvate (PEP) to the 5-hydroxyl of shikimate-3-phosphate (S3P) to produce enolpyruvyl shikimate-3-phosphate and inorganic phosphate.</text>
</comment>
<keyword evidence="6 8" id="KW-0057">Aromatic amino acid biosynthesis</keyword>
<dbReference type="EC" id="2.5.1.19" evidence="8"/>
<dbReference type="Pfam" id="PF00275">
    <property type="entry name" value="EPSP_synthase"/>
    <property type="match status" value="1"/>
</dbReference>
<dbReference type="GO" id="GO:0008652">
    <property type="term" value="P:amino acid biosynthetic process"/>
    <property type="evidence" value="ECO:0007669"/>
    <property type="project" value="UniProtKB-KW"/>
</dbReference>
<feature type="binding site" evidence="8">
    <location>
        <position position="172"/>
    </location>
    <ligand>
        <name>3-phosphoshikimate</name>
        <dbReference type="ChEBI" id="CHEBI:145989"/>
    </ligand>
</feature>
<keyword evidence="4 8" id="KW-0028">Amino-acid biosynthesis</keyword>
<feature type="binding site" evidence="8">
    <location>
        <position position="345"/>
    </location>
    <ligand>
        <name>phosphoenolpyruvate</name>
        <dbReference type="ChEBI" id="CHEBI:58702"/>
    </ligand>
</feature>
<evidence type="ECO:0000256" key="5">
    <source>
        <dbReference type="ARBA" id="ARBA00022679"/>
    </source>
</evidence>
<proteinExistence type="inferred from homology"/>
<feature type="domain" description="Enolpyruvate transferase" evidence="9">
    <location>
        <begin position="15"/>
        <end position="418"/>
    </location>
</feature>
<feature type="binding site" evidence="8">
    <location>
        <position position="411"/>
    </location>
    <ligand>
        <name>phosphoenolpyruvate</name>
        <dbReference type="ChEBI" id="CHEBI:58702"/>
    </ligand>
</feature>
<keyword evidence="3 8" id="KW-0963">Cytoplasm</keyword>
<feature type="binding site" evidence="8">
    <location>
        <position position="33"/>
    </location>
    <ligand>
        <name>3-phosphoshikimate</name>
        <dbReference type="ChEBI" id="CHEBI:145989"/>
    </ligand>
</feature>
<comment type="caution">
    <text evidence="10">The sequence shown here is derived from an EMBL/GenBank/DDBJ whole genome shotgun (WGS) entry which is preliminary data.</text>
</comment>
<dbReference type="PROSITE" id="PS00885">
    <property type="entry name" value="EPSP_SYNTHASE_2"/>
    <property type="match status" value="1"/>
</dbReference>
<protein>
    <recommendedName>
        <fullName evidence="8">3-phosphoshikimate 1-carboxyvinyltransferase</fullName>
        <ecNumber evidence="8">2.5.1.19</ecNumber>
    </recommendedName>
    <alternativeName>
        <fullName evidence="8">5-enolpyruvylshikimate-3-phosphate synthase</fullName>
        <shortName evidence="8">EPSP synthase</shortName>
        <shortName evidence="8">EPSPS</shortName>
    </alternativeName>
</protein>
<keyword evidence="5 8" id="KW-0808">Transferase</keyword>
<organism evidence="10 11">
    <name type="scientific">Nostocoides jenkinsii Ben 74</name>
    <dbReference type="NCBI Taxonomy" id="1193518"/>
    <lineage>
        <taxon>Bacteria</taxon>
        <taxon>Bacillati</taxon>
        <taxon>Actinomycetota</taxon>
        <taxon>Actinomycetes</taxon>
        <taxon>Micrococcales</taxon>
        <taxon>Intrasporangiaceae</taxon>
        <taxon>Nostocoides</taxon>
    </lineage>
</organism>
<evidence type="ECO:0000313" key="11">
    <source>
        <dbReference type="Proteomes" id="UP000035720"/>
    </source>
</evidence>
<dbReference type="InterPro" id="IPR006264">
    <property type="entry name" value="EPSP_synthase"/>
</dbReference>
<dbReference type="Gene3D" id="3.65.10.10">
    <property type="entry name" value="Enolpyruvate transferase domain"/>
    <property type="match status" value="2"/>
</dbReference>
<dbReference type="OrthoDB" id="9809920at2"/>
<feature type="binding site" evidence="8">
    <location>
        <position position="28"/>
    </location>
    <ligand>
        <name>3-phosphoshikimate</name>
        <dbReference type="ChEBI" id="CHEBI:145989"/>
    </ligand>
</feature>
<dbReference type="InterPro" id="IPR013792">
    <property type="entry name" value="RNA3'P_cycl/enolpyr_Trfase_a/b"/>
</dbReference>
<dbReference type="STRING" id="1193518.BN13_120010"/>